<keyword evidence="2 5" id="KW-0812">Transmembrane</keyword>
<feature type="transmembrane region" description="Helical" evidence="5">
    <location>
        <begin position="125"/>
        <end position="143"/>
    </location>
</feature>
<dbReference type="EMBL" id="FCNX02000006">
    <property type="protein sequence ID" value="SAK68715.1"/>
    <property type="molecule type" value="Genomic_DNA"/>
</dbReference>
<evidence type="ECO:0000313" key="7">
    <source>
        <dbReference type="EMBL" id="SAK68715.1"/>
    </source>
</evidence>
<feature type="transmembrane region" description="Helical" evidence="5">
    <location>
        <begin position="320"/>
        <end position="338"/>
    </location>
</feature>
<protein>
    <submittedName>
        <fullName evidence="7">Fusaric acid resistance protein family protein</fullName>
    </submittedName>
</protein>
<dbReference type="GO" id="GO:0022857">
    <property type="term" value="F:transmembrane transporter activity"/>
    <property type="evidence" value="ECO:0007669"/>
    <property type="project" value="InterPro"/>
</dbReference>
<feature type="transmembrane region" description="Helical" evidence="5">
    <location>
        <begin position="267"/>
        <end position="285"/>
    </location>
</feature>
<reference evidence="7" key="1">
    <citation type="submission" date="2016-01" db="EMBL/GenBank/DDBJ databases">
        <authorList>
            <person name="Peeters C."/>
        </authorList>
    </citation>
    <scope>NUCLEOTIDE SEQUENCE</scope>
    <source>
        <strain evidence="7">LMG 29320</strain>
    </source>
</reference>
<keyword evidence="8" id="KW-1185">Reference proteome</keyword>
<feature type="domain" description="Integral membrane bound transporter" evidence="6">
    <location>
        <begin position="63"/>
        <end position="190"/>
    </location>
</feature>
<dbReference type="AlphaFoldDB" id="A0A158BF75"/>
<organism evidence="7 8">
    <name type="scientific">Caballeronia fortuita</name>
    <dbReference type="NCBI Taxonomy" id="1777138"/>
    <lineage>
        <taxon>Bacteria</taxon>
        <taxon>Pseudomonadati</taxon>
        <taxon>Pseudomonadota</taxon>
        <taxon>Betaproteobacteria</taxon>
        <taxon>Burkholderiales</taxon>
        <taxon>Burkholderiaceae</taxon>
        <taxon>Caballeronia</taxon>
    </lineage>
</organism>
<name>A0A158BF75_9BURK</name>
<comment type="subcellular location">
    <subcellularLocation>
        <location evidence="1">Membrane</location>
        <topology evidence="1">Multi-pass membrane protein</topology>
    </subcellularLocation>
</comment>
<dbReference type="Proteomes" id="UP000054903">
    <property type="component" value="Unassembled WGS sequence"/>
</dbReference>
<evidence type="ECO:0000256" key="4">
    <source>
        <dbReference type="ARBA" id="ARBA00023136"/>
    </source>
</evidence>
<feature type="transmembrane region" description="Helical" evidence="5">
    <location>
        <begin position="403"/>
        <end position="422"/>
    </location>
</feature>
<evidence type="ECO:0000256" key="5">
    <source>
        <dbReference type="SAM" id="Phobius"/>
    </source>
</evidence>
<feature type="transmembrane region" description="Helical" evidence="5">
    <location>
        <begin position="177"/>
        <end position="202"/>
    </location>
</feature>
<accession>A0A158BF75</accession>
<comment type="caution">
    <text evidence="7">The sequence shown here is derived from an EMBL/GenBank/DDBJ whole genome shotgun (WGS) entry which is preliminary data.</text>
</comment>
<dbReference type="OrthoDB" id="5946161at2"/>
<evidence type="ECO:0000256" key="2">
    <source>
        <dbReference type="ARBA" id="ARBA00022692"/>
    </source>
</evidence>
<keyword evidence="4 5" id="KW-0472">Membrane</keyword>
<dbReference type="Pfam" id="PF13515">
    <property type="entry name" value="FUSC_2"/>
    <property type="match status" value="2"/>
</dbReference>
<dbReference type="RefSeq" id="WP_061134971.1">
    <property type="nucleotide sequence ID" value="NZ_FCNX02000006.1"/>
</dbReference>
<feature type="transmembrane region" description="Helical" evidence="5">
    <location>
        <begin position="291"/>
        <end position="308"/>
    </location>
</feature>
<sequence>MPTDDPPRSARPLSHESAAAAAVGEFMHMVRDAFAALGRELIAIRPTPARALFATQAMLSVGLAVALAYAFHLSNIWWAAISGFAVMQSKFSACAQRGVHRVVGTIAGALIGAVAGSIIGDVPWIFVPLLGAIVGMSVFRALVSDAGYAWVLGGVTALMVTFEAHRLVSAGATASFALLRVAEVIVGTVACVGVSALFHAGVQHYRKTRGARPVPRAQAASTVDRVDGVNAQSVTVMPSDAAQAVQALDAAHVAGAAQIALAMRKRLAWQGAWSVMILASLAYAWNLPGFAQSMVTAVAVLILPASALGKPTNKPVAERMIQRFIGCLLAGAVSLALLPLLGDNPLACMIALCAGVWIGCHVQTGTQGASYVGRQFCIAFIMVFVQDHHWSSDPMPALMRLEGILAGIVVLSAVMAAGAAWASKRAPRAAMR</sequence>
<evidence type="ECO:0000256" key="3">
    <source>
        <dbReference type="ARBA" id="ARBA00022989"/>
    </source>
</evidence>
<dbReference type="GO" id="GO:0005886">
    <property type="term" value="C:plasma membrane"/>
    <property type="evidence" value="ECO:0007669"/>
    <property type="project" value="InterPro"/>
</dbReference>
<evidence type="ECO:0000259" key="6">
    <source>
        <dbReference type="Pfam" id="PF13515"/>
    </source>
</evidence>
<gene>
    <name evidence="7" type="ORF">AWB77_02768</name>
</gene>
<proteinExistence type="predicted"/>
<keyword evidence="3 5" id="KW-1133">Transmembrane helix</keyword>
<evidence type="ECO:0000313" key="8">
    <source>
        <dbReference type="Proteomes" id="UP000054903"/>
    </source>
</evidence>
<feature type="domain" description="Integral membrane bound transporter" evidence="6">
    <location>
        <begin position="310"/>
        <end position="410"/>
    </location>
</feature>
<feature type="transmembrane region" description="Helical" evidence="5">
    <location>
        <begin position="148"/>
        <end position="165"/>
    </location>
</feature>
<dbReference type="STRING" id="1777138.AWB77_02768"/>
<dbReference type="InterPro" id="IPR049453">
    <property type="entry name" value="Memb_transporter_dom"/>
</dbReference>
<evidence type="ECO:0000256" key="1">
    <source>
        <dbReference type="ARBA" id="ARBA00004141"/>
    </source>
</evidence>
<feature type="transmembrane region" description="Helical" evidence="5">
    <location>
        <begin position="102"/>
        <end position="119"/>
    </location>
</feature>